<evidence type="ECO:0000256" key="5">
    <source>
        <dbReference type="ARBA" id="ARBA00023002"/>
    </source>
</evidence>
<evidence type="ECO:0000256" key="3">
    <source>
        <dbReference type="ARBA" id="ARBA00022617"/>
    </source>
</evidence>
<dbReference type="SUPFAM" id="SSF48264">
    <property type="entry name" value="Cytochrome P450"/>
    <property type="match status" value="1"/>
</dbReference>
<dbReference type="AlphaFoldDB" id="A0A540MZ40"/>
<evidence type="ECO:0000256" key="8">
    <source>
        <dbReference type="PIRSR" id="PIRSR602401-1"/>
    </source>
</evidence>
<dbReference type="InterPro" id="IPR017972">
    <property type="entry name" value="Cyt_P450_CS"/>
</dbReference>
<dbReference type="PROSITE" id="PS00086">
    <property type="entry name" value="CYTOCHROME_P450"/>
    <property type="match status" value="1"/>
</dbReference>
<comment type="similarity">
    <text evidence="2 9">Belongs to the cytochrome P450 family.</text>
</comment>
<evidence type="ECO:0000313" key="10">
    <source>
        <dbReference type="EMBL" id="TQE04068.1"/>
    </source>
</evidence>
<keyword evidence="7 9" id="KW-0503">Monooxygenase</keyword>
<accession>A0A540MZ40</accession>
<keyword evidence="11" id="KW-1185">Reference proteome</keyword>
<sequence>MFLFLHVCSPVYIREKTPTFCSYQYKKRNKSSLAKSFLCAKMEANIGFLSLFLLVPFIHFLTKRFWHQRDSKENQGCKQHYPLPPTPKCLKPWPIIGNLPQLLTNKPTFRWIHKMMDEMNTEIACIRLGNTNVIPITCPQLSREILKKQDAIFASRPLSISTFLITKGYITTAMVPFGEQWKKMRKVIMSELLSPMRHKWLTDKRVEEADHIVKYVYNQCKNNEGGGIVNLRLATQHYCANVIKKMLLNKRYFGEEMEDGGPGLEEQKYLENVFTMLNYIYSFSASDYIPCLRGHDLDGHEKIIKDAIRDTGKYQDPLIEERVREHKKLGNNKEAQDLLDILISLKDKNGEPLLSLEEIKAQVNELIMAAVDNPSNAAEWAIAEMINQPELFEKATQELDAVVGKNRQVQESDLSQLNFVKACAREAFRLHPVAPFNVPHVSMADTTVGDYFIPKGSHVILSRVGLGRNPKVWDEPLKFKPERHLKDDGSGVVLTESELRFISFSTGMRGCVASGLGTAITVMLFARLLHGFSWHVPPTESSIELTESQNDLLLLLAKPLLAYAKPRLAAHVYNMGN</sequence>
<evidence type="ECO:0000313" key="11">
    <source>
        <dbReference type="Proteomes" id="UP000315295"/>
    </source>
</evidence>
<dbReference type="GO" id="GO:0020037">
    <property type="term" value="F:heme binding"/>
    <property type="evidence" value="ECO:0007669"/>
    <property type="project" value="InterPro"/>
</dbReference>
<keyword evidence="3 8" id="KW-0349">Heme</keyword>
<protein>
    <recommendedName>
        <fullName evidence="12">Tyrosine N-monooxygenase</fullName>
    </recommendedName>
</protein>
<evidence type="ECO:0000256" key="6">
    <source>
        <dbReference type="ARBA" id="ARBA00023004"/>
    </source>
</evidence>
<dbReference type="Pfam" id="PF00067">
    <property type="entry name" value="p450"/>
    <property type="match status" value="1"/>
</dbReference>
<keyword evidence="5 9" id="KW-0560">Oxidoreductase</keyword>
<name>A0A540MZ40_MALBA</name>
<evidence type="ECO:0000256" key="7">
    <source>
        <dbReference type="ARBA" id="ARBA00023033"/>
    </source>
</evidence>
<dbReference type="InterPro" id="IPR001128">
    <property type="entry name" value="Cyt_P450"/>
</dbReference>
<dbReference type="Gene3D" id="1.10.630.10">
    <property type="entry name" value="Cytochrome P450"/>
    <property type="match status" value="1"/>
</dbReference>
<evidence type="ECO:0000256" key="4">
    <source>
        <dbReference type="ARBA" id="ARBA00022723"/>
    </source>
</evidence>
<evidence type="ECO:0000256" key="9">
    <source>
        <dbReference type="RuleBase" id="RU000461"/>
    </source>
</evidence>
<comment type="cofactor">
    <cofactor evidence="1 8">
        <name>heme</name>
        <dbReference type="ChEBI" id="CHEBI:30413"/>
    </cofactor>
</comment>
<gene>
    <name evidence="10" type="ORF">C1H46_010288</name>
</gene>
<proteinExistence type="inferred from homology"/>
<dbReference type="GO" id="GO:0005506">
    <property type="term" value="F:iron ion binding"/>
    <property type="evidence" value="ECO:0007669"/>
    <property type="project" value="InterPro"/>
</dbReference>
<evidence type="ECO:0000256" key="2">
    <source>
        <dbReference type="ARBA" id="ARBA00010617"/>
    </source>
</evidence>
<dbReference type="GO" id="GO:0016705">
    <property type="term" value="F:oxidoreductase activity, acting on paired donors, with incorporation or reduction of molecular oxygen"/>
    <property type="evidence" value="ECO:0007669"/>
    <property type="project" value="InterPro"/>
</dbReference>
<dbReference type="PRINTS" id="PR00463">
    <property type="entry name" value="EP450I"/>
</dbReference>
<evidence type="ECO:0008006" key="12">
    <source>
        <dbReference type="Google" id="ProtNLM"/>
    </source>
</evidence>
<keyword evidence="6 8" id="KW-0408">Iron</keyword>
<dbReference type="PANTHER" id="PTHR47944">
    <property type="entry name" value="CYTOCHROME P450 98A9"/>
    <property type="match status" value="1"/>
</dbReference>
<dbReference type="EMBL" id="VIEB01000146">
    <property type="protein sequence ID" value="TQE04068.1"/>
    <property type="molecule type" value="Genomic_DNA"/>
</dbReference>
<dbReference type="FunFam" id="1.10.630.10:FF:000037">
    <property type="entry name" value="Cytochrome P450 9"/>
    <property type="match status" value="1"/>
</dbReference>
<comment type="caution">
    <text evidence="10">The sequence shown here is derived from an EMBL/GenBank/DDBJ whole genome shotgun (WGS) entry which is preliminary data.</text>
</comment>
<dbReference type="InterPro" id="IPR036396">
    <property type="entry name" value="Cyt_P450_sf"/>
</dbReference>
<dbReference type="Proteomes" id="UP000315295">
    <property type="component" value="Unassembled WGS sequence"/>
</dbReference>
<dbReference type="STRING" id="106549.A0A540MZ40"/>
<dbReference type="GO" id="GO:0004497">
    <property type="term" value="F:monooxygenase activity"/>
    <property type="evidence" value="ECO:0007669"/>
    <property type="project" value="UniProtKB-KW"/>
</dbReference>
<dbReference type="GO" id="GO:0019756">
    <property type="term" value="P:cyanogenic glycoside biosynthetic process"/>
    <property type="evidence" value="ECO:0007669"/>
    <property type="project" value="UniProtKB-ARBA"/>
</dbReference>
<dbReference type="PANTHER" id="PTHR47944:SF4">
    <property type="entry name" value="OS09G0441700 PROTEIN"/>
    <property type="match status" value="1"/>
</dbReference>
<keyword evidence="4 8" id="KW-0479">Metal-binding</keyword>
<dbReference type="InterPro" id="IPR002401">
    <property type="entry name" value="Cyt_P450_E_grp-I"/>
</dbReference>
<reference evidence="10 11" key="1">
    <citation type="journal article" date="2019" name="G3 (Bethesda)">
        <title>Sequencing of a Wild Apple (Malus baccata) Genome Unravels the Differences Between Cultivated and Wild Apple Species Regarding Disease Resistance and Cold Tolerance.</title>
        <authorList>
            <person name="Chen X."/>
        </authorList>
    </citation>
    <scope>NUCLEOTIDE SEQUENCE [LARGE SCALE GENOMIC DNA]</scope>
    <source>
        <strain evidence="11">cv. Shandingzi</strain>
        <tissue evidence="10">Leaves</tissue>
    </source>
</reference>
<feature type="binding site" description="axial binding residue" evidence="8">
    <location>
        <position position="511"/>
    </location>
    <ligand>
        <name>heme</name>
        <dbReference type="ChEBI" id="CHEBI:30413"/>
    </ligand>
    <ligandPart>
        <name>Fe</name>
        <dbReference type="ChEBI" id="CHEBI:18248"/>
    </ligandPart>
</feature>
<organism evidence="10 11">
    <name type="scientific">Malus baccata</name>
    <name type="common">Siberian crab apple</name>
    <name type="synonym">Pyrus baccata</name>
    <dbReference type="NCBI Taxonomy" id="106549"/>
    <lineage>
        <taxon>Eukaryota</taxon>
        <taxon>Viridiplantae</taxon>
        <taxon>Streptophyta</taxon>
        <taxon>Embryophyta</taxon>
        <taxon>Tracheophyta</taxon>
        <taxon>Spermatophyta</taxon>
        <taxon>Magnoliopsida</taxon>
        <taxon>eudicotyledons</taxon>
        <taxon>Gunneridae</taxon>
        <taxon>Pentapetalae</taxon>
        <taxon>rosids</taxon>
        <taxon>fabids</taxon>
        <taxon>Rosales</taxon>
        <taxon>Rosaceae</taxon>
        <taxon>Amygdaloideae</taxon>
        <taxon>Maleae</taxon>
        <taxon>Malus</taxon>
    </lineage>
</organism>
<evidence type="ECO:0000256" key="1">
    <source>
        <dbReference type="ARBA" id="ARBA00001971"/>
    </source>
</evidence>